<evidence type="ECO:0000256" key="1">
    <source>
        <dbReference type="SAM" id="MobiDB-lite"/>
    </source>
</evidence>
<dbReference type="Gene3D" id="3.40.50.880">
    <property type="match status" value="1"/>
</dbReference>
<dbReference type="EMBL" id="CP012673">
    <property type="protein sequence ID" value="AUX43114.1"/>
    <property type="molecule type" value="Genomic_DNA"/>
</dbReference>
<organism evidence="2 3">
    <name type="scientific">Sorangium cellulosum</name>
    <name type="common">Polyangium cellulosum</name>
    <dbReference type="NCBI Taxonomy" id="56"/>
    <lineage>
        <taxon>Bacteria</taxon>
        <taxon>Pseudomonadati</taxon>
        <taxon>Myxococcota</taxon>
        <taxon>Polyangia</taxon>
        <taxon>Polyangiales</taxon>
        <taxon>Polyangiaceae</taxon>
        <taxon>Sorangium</taxon>
    </lineage>
</organism>
<reference evidence="2 3" key="1">
    <citation type="submission" date="2015-09" db="EMBL/GenBank/DDBJ databases">
        <title>Sorangium comparison.</title>
        <authorList>
            <person name="Zaburannyi N."/>
            <person name="Bunk B."/>
            <person name="Overmann J."/>
            <person name="Mueller R."/>
        </authorList>
    </citation>
    <scope>NUCLEOTIDE SEQUENCE [LARGE SCALE GENOMIC DNA]</scope>
    <source>
        <strain evidence="2 3">So ce26</strain>
    </source>
</reference>
<evidence type="ECO:0000313" key="2">
    <source>
        <dbReference type="EMBL" id="AUX43114.1"/>
    </source>
</evidence>
<feature type="region of interest" description="Disordered" evidence="1">
    <location>
        <begin position="33"/>
        <end position="58"/>
    </location>
</feature>
<name>A0A2L0EUY9_SORCE</name>
<evidence type="ECO:0008006" key="4">
    <source>
        <dbReference type="Google" id="ProtNLM"/>
    </source>
</evidence>
<gene>
    <name evidence="2" type="ORF">SOCE26_045550</name>
</gene>
<feature type="compositionally biased region" description="Polar residues" evidence="1">
    <location>
        <begin position="34"/>
        <end position="47"/>
    </location>
</feature>
<proteinExistence type="predicted"/>
<sequence>MRGCGRTFDDARPVIEETFLFAGVEGWYGEESRASTSALDQPSMSSTPIPPAPAGAGAVANGRTLRPLRLCLVDMNNGHVNQAMRCLRGLAATFFERVQTHNPGVLCEIVEVSPRDTNAPIPTDCDLYLSSGGPGSPFDGEGEPWTCDFGRLVDGVVESAIRGGADRRALFAICYSFELVVHHYRLADVVPRADRKFGVMPIYTTPVGQQHPLLAPFGDRLFAFEHRNWEAVNLDGHRLGSLGGKLLALESRDGVSKGRAILGLQVAPGVEAVQFHPEADRAGVMNWVARPEQAAAFKATYGEVTYQAMLRTLDDPRRLARTYALVIPGWLGRCFNEIAAHRGYAELPPLEDAPCSRFGAHCRAEEAARAREVPRL</sequence>
<evidence type="ECO:0000313" key="3">
    <source>
        <dbReference type="Proteomes" id="UP000238348"/>
    </source>
</evidence>
<dbReference type="SUPFAM" id="SSF52317">
    <property type="entry name" value="Class I glutamine amidotransferase-like"/>
    <property type="match status" value="1"/>
</dbReference>
<accession>A0A2L0EUY9</accession>
<dbReference type="InterPro" id="IPR029062">
    <property type="entry name" value="Class_I_gatase-like"/>
</dbReference>
<dbReference type="Proteomes" id="UP000238348">
    <property type="component" value="Chromosome"/>
</dbReference>
<dbReference type="AlphaFoldDB" id="A0A2L0EUY9"/>
<protein>
    <recommendedName>
        <fullName evidence="4">Glutamine amidotransferase domain-containing protein</fullName>
    </recommendedName>
</protein>